<dbReference type="GO" id="GO:0004497">
    <property type="term" value="F:monooxygenase activity"/>
    <property type="evidence" value="ECO:0007669"/>
    <property type="project" value="UniProtKB-KW"/>
</dbReference>
<keyword evidence="7 11" id="KW-0560">Oxidoreductase</keyword>
<dbReference type="InterPro" id="IPR001128">
    <property type="entry name" value="Cyt_P450"/>
</dbReference>
<dbReference type="Pfam" id="PF00067">
    <property type="entry name" value="p450"/>
    <property type="match status" value="1"/>
</dbReference>
<dbReference type="PANTHER" id="PTHR47947">
    <property type="entry name" value="CYTOCHROME P450 82C3-RELATED"/>
    <property type="match status" value="1"/>
</dbReference>
<evidence type="ECO:0000256" key="7">
    <source>
        <dbReference type="ARBA" id="ARBA00023002"/>
    </source>
</evidence>
<dbReference type="EMBL" id="HG996476">
    <property type="protein sequence ID" value="CAG1853886.1"/>
    <property type="molecule type" value="Genomic_DNA"/>
</dbReference>
<reference evidence="12" key="1">
    <citation type="submission" date="2021-03" db="EMBL/GenBank/DDBJ databases">
        <authorList>
            <consortium name="Genoscope - CEA"/>
            <person name="William W."/>
        </authorList>
    </citation>
    <scope>NUCLEOTIDE SEQUENCE</scope>
    <source>
        <strain evidence="12">Doubled-haploid Pahang</strain>
    </source>
</reference>
<evidence type="ECO:0000256" key="5">
    <source>
        <dbReference type="ARBA" id="ARBA00022723"/>
    </source>
</evidence>
<dbReference type="InterPro" id="IPR002401">
    <property type="entry name" value="Cyt_P450_E_grp-I"/>
</dbReference>
<dbReference type="GO" id="GO:0016020">
    <property type="term" value="C:membrane"/>
    <property type="evidence" value="ECO:0007669"/>
    <property type="project" value="UniProtKB-SubCell"/>
</dbReference>
<comment type="cofactor">
    <cofactor evidence="10">
        <name>heme</name>
        <dbReference type="ChEBI" id="CHEBI:30413"/>
    </cofactor>
</comment>
<dbReference type="InterPro" id="IPR017972">
    <property type="entry name" value="Cyt_P450_CS"/>
</dbReference>
<evidence type="ECO:0000256" key="3">
    <source>
        <dbReference type="ARBA" id="ARBA00022617"/>
    </source>
</evidence>
<keyword evidence="9" id="KW-0472">Membrane</keyword>
<keyword evidence="6" id="KW-1133">Transmembrane helix</keyword>
<dbReference type="PANTHER" id="PTHR47947:SF62">
    <property type="entry name" value="CYTOCHROME P450, FAMILY 81, SUBFAMILY D, POLYPEPTIDE 5"/>
    <property type="match status" value="1"/>
</dbReference>
<evidence type="ECO:0000256" key="11">
    <source>
        <dbReference type="RuleBase" id="RU000461"/>
    </source>
</evidence>
<organism evidence="12">
    <name type="scientific">Musa acuminata subsp. malaccensis</name>
    <name type="common">Wild banana</name>
    <name type="synonym">Musa malaccensis</name>
    <dbReference type="NCBI Taxonomy" id="214687"/>
    <lineage>
        <taxon>Eukaryota</taxon>
        <taxon>Viridiplantae</taxon>
        <taxon>Streptophyta</taxon>
        <taxon>Embryophyta</taxon>
        <taxon>Tracheophyta</taxon>
        <taxon>Spermatophyta</taxon>
        <taxon>Magnoliopsida</taxon>
        <taxon>Liliopsida</taxon>
        <taxon>Zingiberales</taxon>
        <taxon>Musaceae</taxon>
        <taxon>Musa</taxon>
    </lineage>
</organism>
<feature type="binding site" description="axial binding residue" evidence="10">
    <location>
        <position position="165"/>
    </location>
    <ligand>
        <name>heme</name>
        <dbReference type="ChEBI" id="CHEBI:30413"/>
    </ligand>
    <ligandPart>
        <name>Fe</name>
        <dbReference type="ChEBI" id="CHEBI:18248"/>
    </ligandPart>
</feature>
<evidence type="ECO:0000256" key="6">
    <source>
        <dbReference type="ARBA" id="ARBA00022989"/>
    </source>
</evidence>
<gene>
    <name evidence="12" type="ORF">GSMUA_321120.1</name>
</gene>
<dbReference type="PROSITE" id="PS00086">
    <property type="entry name" value="CYTOCHROME_P450"/>
    <property type="match status" value="1"/>
</dbReference>
<accession>A0A8D7FFN1</accession>
<name>A0A8D7FFN1_MUSAM</name>
<evidence type="ECO:0000256" key="4">
    <source>
        <dbReference type="ARBA" id="ARBA00022692"/>
    </source>
</evidence>
<comment type="subcellular location">
    <subcellularLocation>
        <location evidence="1">Membrane</location>
        <topology evidence="1">Single-pass membrane protein</topology>
    </subcellularLocation>
</comment>
<keyword evidence="3 10" id="KW-0349">Heme</keyword>
<evidence type="ECO:0000256" key="9">
    <source>
        <dbReference type="ARBA" id="ARBA00023136"/>
    </source>
</evidence>
<evidence type="ECO:0000313" key="12">
    <source>
        <dbReference type="EMBL" id="CAG1853886.1"/>
    </source>
</evidence>
<dbReference type="PRINTS" id="PR00463">
    <property type="entry name" value="EP450I"/>
</dbReference>
<dbReference type="InterPro" id="IPR036396">
    <property type="entry name" value="Cyt_P450_sf"/>
</dbReference>
<dbReference type="PRINTS" id="PR00385">
    <property type="entry name" value="P450"/>
</dbReference>
<keyword evidence="11" id="KW-0503">Monooxygenase</keyword>
<dbReference type="GO" id="GO:0005506">
    <property type="term" value="F:iron ion binding"/>
    <property type="evidence" value="ECO:0007669"/>
    <property type="project" value="InterPro"/>
</dbReference>
<evidence type="ECO:0000256" key="2">
    <source>
        <dbReference type="ARBA" id="ARBA00010617"/>
    </source>
</evidence>
<dbReference type="AlphaFoldDB" id="A0A8D7FFN1"/>
<evidence type="ECO:0000256" key="1">
    <source>
        <dbReference type="ARBA" id="ARBA00004167"/>
    </source>
</evidence>
<dbReference type="GO" id="GO:0020037">
    <property type="term" value="F:heme binding"/>
    <property type="evidence" value="ECO:0007669"/>
    <property type="project" value="InterPro"/>
</dbReference>
<dbReference type="Gene3D" id="1.10.630.10">
    <property type="entry name" value="Cytochrome P450"/>
    <property type="match status" value="1"/>
</dbReference>
<dbReference type="InterPro" id="IPR050651">
    <property type="entry name" value="Plant_Cytochrome_P450_Monoox"/>
</dbReference>
<evidence type="ECO:0000256" key="10">
    <source>
        <dbReference type="PIRSR" id="PIRSR602401-1"/>
    </source>
</evidence>
<keyword evidence="4" id="KW-0812">Transmembrane</keyword>
<comment type="similarity">
    <text evidence="2 11">Belongs to the cytochrome P450 family.</text>
</comment>
<dbReference type="SUPFAM" id="SSF48264">
    <property type="entry name" value="Cytochrome P450"/>
    <property type="match status" value="1"/>
</dbReference>
<keyword evidence="8 10" id="KW-0408">Iron</keyword>
<proteinExistence type="inferred from homology"/>
<dbReference type="GO" id="GO:0016705">
    <property type="term" value="F:oxidoreductase activity, acting on paired donors, with incorporation or reduction of molecular oxygen"/>
    <property type="evidence" value="ECO:0007669"/>
    <property type="project" value="InterPro"/>
</dbReference>
<sequence length="229" mass="25467">MLSLQESDPGTYTDVTIKGLIVELMAAGTDTSAVTIEWAMCLLLIHPEVLHTARAELDARIGQGRMVEEEDIPNLPYLNCIINETLRLYHAVPLLVPHESSQDCTVGGYDVPRGTMLLTNAWAIHRDPNIWDEPEEFKPERFQCEGGKEEAGLRMLPFGSGRRKCPGEGLAIRLIGLALAILIHCFEWEKLPGEEVDMTEGQGLSMPKVKPLEVVCTPRRTMLHALSQL</sequence>
<protein>
    <submittedName>
        <fullName evidence="12">(wild Malaysian banana) hypothetical protein</fullName>
    </submittedName>
</protein>
<keyword evidence="5 10" id="KW-0479">Metal-binding</keyword>
<evidence type="ECO:0000256" key="8">
    <source>
        <dbReference type="ARBA" id="ARBA00023004"/>
    </source>
</evidence>